<keyword evidence="1" id="KW-0472">Membrane</keyword>
<organism evidence="2 3">
    <name type="scientific">Ensete ventricosum</name>
    <name type="common">Abyssinian banana</name>
    <name type="synonym">Musa ensete</name>
    <dbReference type="NCBI Taxonomy" id="4639"/>
    <lineage>
        <taxon>Eukaryota</taxon>
        <taxon>Viridiplantae</taxon>
        <taxon>Streptophyta</taxon>
        <taxon>Embryophyta</taxon>
        <taxon>Tracheophyta</taxon>
        <taxon>Spermatophyta</taxon>
        <taxon>Magnoliopsida</taxon>
        <taxon>Liliopsida</taxon>
        <taxon>Zingiberales</taxon>
        <taxon>Musaceae</taxon>
        <taxon>Ensete</taxon>
    </lineage>
</organism>
<dbReference type="Proteomes" id="UP000287651">
    <property type="component" value="Unassembled WGS sequence"/>
</dbReference>
<evidence type="ECO:0000313" key="2">
    <source>
        <dbReference type="EMBL" id="RRT54501.1"/>
    </source>
</evidence>
<feature type="transmembrane region" description="Helical" evidence="1">
    <location>
        <begin position="20"/>
        <end position="43"/>
    </location>
</feature>
<name>A0A426YS45_ENSVE</name>
<evidence type="ECO:0000313" key="3">
    <source>
        <dbReference type="Proteomes" id="UP000287651"/>
    </source>
</evidence>
<protein>
    <submittedName>
        <fullName evidence="2">Uncharacterized protein</fullName>
    </submittedName>
</protein>
<evidence type="ECO:0000256" key="1">
    <source>
        <dbReference type="SAM" id="Phobius"/>
    </source>
</evidence>
<accession>A0A426YS45</accession>
<feature type="transmembrane region" description="Helical" evidence="1">
    <location>
        <begin position="130"/>
        <end position="148"/>
    </location>
</feature>
<feature type="transmembrane region" description="Helical" evidence="1">
    <location>
        <begin position="79"/>
        <end position="98"/>
    </location>
</feature>
<dbReference type="AlphaFoldDB" id="A0A426YS45"/>
<sequence>MTTIRSEGERRKETREMGRLLCAPFSPLSIAISYSVPELAIAIKKPVADPKLEWPRVIKRMTELVGTCVRDVAEITSRWIDGVGVGSHFVLSFLLGGADRRKRGVAMRGARRPIHALAGWVRRQPPKVKAFLGVVAGMAALVFLRFIVHDHDNLFVAAEAVHAIGISVLIYKLSKERTCAGAHLSHSPLILWFILVHY</sequence>
<dbReference type="EMBL" id="AMZH03010575">
    <property type="protein sequence ID" value="RRT54501.1"/>
    <property type="molecule type" value="Genomic_DNA"/>
</dbReference>
<proteinExistence type="predicted"/>
<keyword evidence="1" id="KW-1133">Transmembrane helix</keyword>
<reference evidence="2 3" key="1">
    <citation type="journal article" date="2014" name="Agronomy (Basel)">
        <title>A Draft Genome Sequence for Ensete ventricosum, the Drought-Tolerant Tree Against Hunger.</title>
        <authorList>
            <person name="Harrison J."/>
            <person name="Moore K.A."/>
            <person name="Paszkiewicz K."/>
            <person name="Jones T."/>
            <person name="Grant M."/>
            <person name="Ambacheew D."/>
            <person name="Muzemil S."/>
            <person name="Studholme D.J."/>
        </authorList>
    </citation>
    <scope>NUCLEOTIDE SEQUENCE [LARGE SCALE GENOMIC DNA]</scope>
</reference>
<keyword evidence="1" id="KW-0812">Transmembrane</keyword>
<feature type="transmembrane region" description="Helical" evidence="1">
    <location>
        <begin position="154"/>
        <end position="171"/>
    </location>
</feature>
<comment type="caution">
    <text evidence="2">The sequence shown here is derived from an EMBL/GenBank/DDBJ whole genome shotgun (WGS) entry which is preliminary data.</text>
</comment>
<gene>
    <name evidence="2" type="ORF">B296_00044624</name>
</gene>